<dbReference type="InterPro" id="IPR011990">
    <property type="entry name" value="TPR-like_helical_dom_sf"/>
</dbReference>
<dbReference type="RefSeq" id="XP_022958509.1">
    <property type="nucleotide sequence ID" value="XM_023102741.1"/>
</dbReference>
<dbReference type="KEGG" id="cmos:111459717"/>
<dbReference type="GO" id="GO:0009451">
    <property type="term" value="P:RNA modification"/>
    <property type="evidence" value="ECO:0007669"/>
    <property type="project" value="InterPro"/>
</dbReference>
<dbReference type="Pfam" id="PF13041">
    <property type="entry name" value="PPR_2"/>
    <property type="match status" value="4"/>
</dbReference>
<dbReference type="GO" id="GO:0003723">
    <property type="term" value="F:RNA binding"/>
    <property type="evidence" value="ECO:0007669"/>
    <property type="project" value="InterPro"/>
</dbReference>
<evidence type="ECO:0000313" key="3">
    <source>
        <dbReference type="Proteomes" id="UP000504609"/>
    </source>
</evidence>
<keyword evidence="1" id="KW-0677">Repeat</keyword>
<dbReference type="PANTHER" id="PTHR47926">
    <property type="entry name" value="PENTATRICOPEPTIDE REPEAT-CONTAINING PROTEIN"/>
    <property type="match status" value="1"/>
</dbReference>
<feature type="repeat" description="PPR" evidence="2">
    <location>
        <begin position="67"/>
        <end position="101"/>
    </location>
</feature>
<dbReference type="RefSeq" id="XP_022958508.1">
    <property type="nucleotide sequence ID" value="XM_023102740.1"/>
</dbReference>
<dbReference type="Pfam" id="PF01535">
    <property type="entry name" value="PPR"/>
    <property type="match status" value="3"/>
</dbReference>
<proteinExistence type="predicted"/>
<evidence type="ECO:0000313" key="4">
    <source>
        <dbReference type="RefSeq" id="XP_022958508.1"/>
    </source>
</evidence>
<dbReference type="Proteomes" id="UP000504609">
    <property type="component" value="Unplaced"/>
</dbReference>
<dbReference type="InterPro" id="IPR046960">
    <property type="entry name" value="PPR_At4g14850-like_plant"/>
</dbReference>
<feature type="repeat" description="PPR" evidence="2">
    <location>
        <begin position="333"/>
        <end position="367"/>
    </location>
</feature>
<sequence>MMRVSSFFGTWKHNRWKACLKLFPSSCKSLHTENSKIVSTNICISRHVRNGHLDLAQTLFDEMPVRSVVSWNIMISGYSKVGQYNEALELASGMHCSNVKLNEKTFSTLLSICAHSGCTHEGKQYHCLVLKSGLQIFELVGSALLYFYANTDDINGAKLVFDELHDKNDLLWSLMLVGYVKCNLMDDAFDLFKKIPTRDVVAWTTLISGYARSEHNCRRALELFCSMLTNGEVEPNEFTFDCVVRACGRLRYLSQGKVVHGILTKYGFHFDHSICGALILFYCQCEAVDIAKTVYDSMERPCLNASNALLEGLLLVGRINDAEEIFVKLREKNPVSYNLMLKGYAISGRIEESKKLFEKMTHKTLISSNTMITVYSRNGEIEKALKLFESTKGEGNPVTWNSMISGYIQNHQHEEALRLYQTMCKTSVERSRSTFSVLLQACTCLGTILLGRSLHGHAIKTSFDSNVYVGTSLIDMYSKCGSVYDAKISFASVYSPNVAAYTALINGYVQHGLGVEAFLVFENMLKSKIVPNAATLLGILSACSRAGMVNEGMKIFHSMEKCYGVIPTLEHYACVVDLLGRSGHLYEAEEFIRNMPIEADGVIWGALLNACWFWMDLELGESVAKKMLCLDPKAISAYVILSNIYAILGKWVEKIHVRRRLRSLKVKKDRGCSWIDVNNRIHVFSVGDRSHPNCSAIYATLEHILAHVNSIVQFDHVPRSVSEVSFPNPIHHFL</sequence>
<dbReference type="InterPro" id="IPR046848">
    <property type="entry name" value="E_motif"/>
</dbReference>
<dbReference type="InterPro" id="IPR002885">
    <property type="entry name" value="PPR_rpt"/>
</dbReference>
<dbReference type="AlphaFoldDB" id="A0A6J1H393"/>
<accession>A0A6J1H393</accession>
<feature type="repeat" description="PPR" evidence="2">
    <location>
        <begin position="199"/>
        <end position="234"/>
    </location>
</feature>
<dbReference type="NCBIfam" id="TIGR00756">
    <property type="entry name" value="PPR"/>
    <property type="match status" value="6"/>
</dbReference>
<gene>
    <name evidence="4 5" type="primary">LOC111459717</name>
</gene>
<keyword evidence="3" id="KW-1185">Reference proteome</keyword>
<dbReference type="Pfam" id="PF20431">
    <property type="entry name" value="E_motif"/>
    <property type="match status" value="1"/>
</dbReference>
<reference evidence="4 5" key="1">
    <citation type="submission" date="2025-04" db="UniProtKB">
        <authorList>
            <consortium name="RefSeq"/>
        </authorList>
    </citation>
    <scope>IDENTIFICATION</scope>
    <source>
        <tissue evidence="4 5">Young leaves</tissue>
    </source>
</reference>
<name>A0A6J1H393_CUCMO</name>
<evidence type="ECO:0000256" key="2">
    <source>
        <dbReference type="PROSITE-ProRule" id="PRU00708"/>
    </source>
</evidence>
<dbReference type="Gene3D" id="1.25.40.10">
    <property type="entry name" value="Tetratricopeptide repeat domain"/>
    <property type="match status" value="5"/>
</dbReference>
<dbReference type="PANTHER" id="PTHR47926:SF347">
    <property type="entry name" value="PENTATRICOPEPTIDE REPEAT-CONTAINING PROTEIN"/>
    <property type="match status" value="1"/>
</dbReference>
<dbReference type="PROSITE" id="PS51375">
    <property type="entry name" value="PPR"/>
    <property type="match status" value="5"/>
</dbReference>
<dbReference type="FunFam" id="1.25.40.10:FF:000776">
    <property type="entry name" value="Pentatricopeptide repeat-containing protein At3g13880"/>
    <property type="match status" value="1"/>
</dbReference>
<organism evidence="3 4">
    <name type="scientific">Cucurbita moschata</name>
    <name type="common">Winter crookneck squash</name>
    <name type="synonym">Cucurbita pepo var. moschata</name>
    <dbReference type="NCBI Taxonomy" id="3662"/>
    <lineage>
        <taxon>Eukaryota</taxon>
        <taxon>Viridiplantae</taxon>
        <taxon>Streptophyta</taxon>
        <taxon>Embryophyta</taxon>
        <taxon>Tracheophyta</taxon>
        <taxon>Spermatophyta</taxon>
        <taxon>Magnoliopsida</taxon>
        <taxon>eudicotyledons</taxon>
        <taxon>Gunneridae</taxon>
        <taxon>Pentapetalae</taxon>
        <taxon>rosids</taxon>
        <taxon>fabids</taxon>
        <taxon>Cucurbitales</taxon>
        <taxon>Cucurbitaceae</taxon>
        <taxon>Cucurbiteae</taxon>
        <taxon>Cucurbita</taxon>
    </lineage>
</organism>
<evidence type="ECO:0000256" key="1">
    <source>
        <dbReference type="ARBA" id="ARBA00022737"/>
    </source>
</evidence>
<feature type="repeat" description="PPR" evidence="2">
    <location>
        <begin position="396"/>
        <end position="430"/>
    </location>
</feature>
<dbReference type="SMR" id="A0A6J1H393"/>
<evidence type="ECO:0000313" key="5">
    <source>
        <dbReference type="RefSeq" id="XP_022958509.1"/>
    </source>
</evidence>
<dbReference type="GeneID" id="111459717"/>
<dbReference type="SUPFAM" id="SSF81901">
    <property type="entry name" value="HCP-like"/>
    <property type="match status" value="1"/>
</dbReference>
<protein>
    <submittedName>
        <fullName evidence="4 5">Pentatricopeptide repeat-containing protein At5g59200, chloroplastic</fullName>
    </submittedName>
</protein>
<feature type="repeat" description="PPR" evidence="2">
    <location>
        <begin position="497"/>
        <end position="531"/>
    </location>
</feature>